<reference evidence="1" key="1">
    <citation type="submission" date="2021-01" db="EMBL/GenBank/DDBJ databases">
        <title>Whole genome shotgun sequence of Actinocatenispora rupis NBRC 107355.</title>
        <authorList>
            <person name="Komaki H."/>
            <person name="Tamura T."/>
        </authorList>
    </citation>
    <scope>NUCLEOTIDE SEQUENCE</scope>
    <source>
        <strain evidence="1">NBRC 107355</strain>
    </source>
</reference>
<evidence type="ECO:0000313" key="2">
    <source>
        <dbReference type="Proteomes" id="UP000612808"/>
    </source>
</evidence>
<protein>
    <submittedName>
        <fullName evidence="1">Uncharacterized protein</fullName>
    </submittedName>
</protein>
<gene>
    <name evidence="1" type="ORF">Aru02nite_08090</name>
</gene>
<dbReference type="EMBL" id="BOMB01000004">
    <property type="protein sequence ID" value="GID09920.1"/>
    <property type="molecule type" value="Genomic_DNA"/>
</dbReference>
<dbReference type="AlphaFoldDB" id="A0A8J3NAP9"/>
<keyword evidence="2" id="KW-1185">Reference proteome</keyword>
<organism evidence="1 2">
    <name type="scientific">Actinocatenispora rupis</name>
    <dbReference type="NCBI Taxonomy" id="519421"/>
    <lineage>
        <taxon>Bacteria</taxon>
        <taxon>Bacillati</taxon>
        <taxon>Actinomycetota</taxon>
        <taxon>Actinomycetes</taxon>
        <taxon>Micromonosporales</taxon>
        <taxon>Micromonosporaceae</taxon>
        <taxon>Actinocatenispora</taxon>
    </lineage>
</organism>
<dbReference type="Proteomes" id="UP000612808">
    <property type="component" value="Unassembled WGS sequence"/>
</dbReference>
<proteinExistence type="predicted"/>
<comment type="caution">
    <text evidence="1">The sequence shown here is derived from an EMBL/GenBank/DDBJ whole genome shotgun (WGS) entry which is preliminary data.</text>
</comment>
<name>A0A8J3NAP9_9ACTN</name>
<accession>A0A8J3NAP9</accession>
<sequence length="103" mass="10916">MPPNGSGVPDWWCAVDAPAPGCTDPPHPAYGAELAAEVHPGHPLHGVDVTVVAHALGSDDILCRHVAEPDRYAVVHLTWSGRPEVGSCPTVDCDGTWADIREY</sequence>
<evidence type="ECO:0000313" key="1">
    <source>
        <dbReference type="EMBL" id="GID09920.1"/>
    </source>
</evidence>